<evidence type="ECO:0000313" key="2">
    <source>
        <dbReference type="Proteomes" id="UP000614200"/>
    </source>
</evidence>
<dbReference type="Proteomes" id="UP000614200">
    <property type="component" value="Unassembled WGS sequence"/>
</dbReference>
<name>A0ABR9ZYI7_9FIRM</name>
<accession>A0ABR9ZYI7</accession>
<dbReference type="InterPro" id="IPR000801">
    <property type="entry name" value="Esterase-like"/>
</dbReference>
<proteinExistence type="predicted"/>
<dbReference type="InterPro" id="IPR050583">
    <property type="entry name" value="Mycobacterial_A85_antigen"/>
</dbReference>
<reference evidence="1 2" key="1">
    <citation type="submission" date="2020-11" db="EMBL/GenBank/DDBJ databases">
        <title>Fusibacter basophilias sp. nov.</title>
        <authorList>
            <person name="Qiu D."/>
        </authorList>
    </citation>
    <scope>NUCLEOTIDE SEQUENCE [LARGE SCALE GENOMIC DNA]</scope>
    <source>
        <strain evidence="1 2">Q10-2</strain>
    </source>
</reference>
<dbReference type="SUPFAM" id="SSF53474">
    <property type="entry name" value="alpha/beta-Hydrolases"/>
    <property type="match status" value="1"/>
</dbReference>
<comment type="caution">
    <text evidence="1">The sequence shown here is derived from an EMBL/GenBank/DDBJ whole genome shotgun (WGS) entry which is preliminary data.</text>
</comment>
<dbReference type="InterPro" id="IPR029058">
    <property type="entry name" value="AB_hydrolase_fold"/>
</dbReference>
<dbReference type="Pfam" id="PF00756">
    <property type="entry name" value="Esterase"/>
    <property type="match status" value="1"/>
</dbReference>
<keyword evidence="2" id="KW-1185">Reference proteome</keyword>
<dbReference type="Gene3D" id="3.40.50.1820">
    <property type="entry name" value="alpha/beta hydrolase"/>
    <property type="match status" value="1"/>
</dbReference>
<protein>
    <submittedName>
        <fullName evidence="1">Esterase family protein</fullName>
    </submittedName>
</protein>
<dbReference type="PANTHER" id="PTHR48098">
    <property type="entry name" value="ENTEROCHELIN ESTERASE-RELATED"/>
    <property type="match status" value="1"/>
</dbReference>
<dbReference type="RefSeq" id="WP_194703758.1">
    <property type="nucleotide sequence ID" value="NZ_JADKNH010000017.1"/>
</dbReference>
<dbReference type="EMBL" id="JADKNH010000017">
    <property type="protein sequence ID" value="MBF4695519.1"/>
    <property type="molecule type" value="Genomic_DNA"/>
</dbReference>
<evidence type="ECO:0000313" key="1">
    <source>
        <dbReference type="EMBL" id="MBF4695519.1"/>
    </source>
</evidence>
<sequence>MPFFQCHFFSKVLKKSTPIVIHLPSDCEKNEKLKTLYLLHGLSDNCCSWSQNTAISRYADEHHIAVVMPEASTSFYTNMCYGKRYFDYISEEVIEFARTYFPLSELRQDNHIGGNSMGGYGSVKIALTYPERFASVWSLSGLRNIKGVIDGCKTGKMKDLIDMGPRFDLIFGEKDVEDKDDLFRILENSRRYENLPKLYHYCGKNDFLYPSSEVFIEFAREKGLDIHTIYDDGIHDWKFWDIHIQQFMELGIASV</sequence>
<organism evidence="1 2">
    <name type="scientific">Fusibacter ferrireducens</name>
    <dbReference type="NCBI Taxonomy" id="2785058"/>
    <lineage>
        <taxon>Bacteria</taxon>
        <taxon>Bacillati</taxon>
        <taxon>Bacillota</taxon>
        <taxon>Clostridia</taxon>
        <taxon>Eubacteriales</taxon>
        <taxon>Eubacteriales Family XII. Incertae Sedis</taxon>
        <taxon>Fusibacter</taxon>
    </lineage>
</organism>
<dbReference type="PANTHER" id="PTHR48098:SF1">
    <property type="entry name" value="DIACYLGLYCEROL ACYLTRANSFERASE_MYCOLYLTRANSFERASE AG85A"/>
    <property type="match status" value="1"/>
</dbReference>
<gene>
    <name evidence="1" type="ORF">ISU02_20695</name>
</gene>